<dbReference type="Pfam" id="PF04234">
    <property type="entry name" value="CopC"/>
    <property type="match status" value="1"/>
</dbReference>
<dbReference type="InterPro" id="IPR014756">
    <property type="entry name" value="Ig_E-set"/>
</dbReference>
<evidence type="ECO:0000256" key="7">
    <source>
        <dbReference type="ARBA" id="ARBA00023008"/>
    </source>
</evidence>
<evidence type="ECO:0000256" key="5">
    <source>
        <dbReference type="ARBA" id="ARBA00022729"/>
    </source>
</evidence>
<evidence type="ECO:0000256" key="6">
    <source>
        <dbReference type="ARBA" id="ARBA00022989"/>
    </source>
</evidence>
<gene>
    <name evidence="12" type="ORF">IEQ31_16005</name>
</gene>
<feature type="transmembrane region" description="Helical" evidence="9">
    <location>
        <begin position="257"/>
        <end position="279"/>
    </location>
</feature>
<feature type="transmembrane region" description="Helical" evidence="9">
    <location>
        <begin position="388"/>
        <end position="405"/>
    </location>
</feature>
<comment type="subcellular location">
    <subcellularLocation>
        <location evidence="1">Cell membrane</location>
        <topology evidence="1">Multi-pass membrane protein</topology>
    </subcellularLocation>
</comment>
<evidence type="ECO:0000313" key="12">
    <source>
        <dbReference type="EMBL" id="MBD3144682.1"/>
    </source>
</evidence>
<dbReference type="EMBL" id="JACXRZ010000010">
    <property type="protein sequence ID" value="MBD3144682.1"/>
    <property type="molecule type" value="Genomic_DNA"/>
</dbReference>
<feature type="transmembrane region" description="Helical" evidence="9">
    <location>
        <begin position="425"/>
        <end position="444"/>
    </location>
</feature>
<evidence type="ECO:0000256" key="3">
    <source>
        <dbReference type="ARBA" id="ARBA00022692"/>
    </source>
</evidence>
<feature type="transmembrane region" description="Helical" evidence="9">
    <location>
        <begin position="347"/>
        <end position="368"/>
    </location>
</feature>
<dbReference type="RefSeq" id="WP_191052220.1">
    <property type="nucleotide sequence ID" value="NZ_JACXRZ010000010.1"/>
</dbReference>
<dbReference type="Pfam" id="PF05425">
    <property type="entry name" value="CopD"/>
    <property type="match status" value="1"/>
</dbReference>
<feature type="transmembrane region" description="Helical" evidence="9">
    <location>
        <begin position="307"/>
        <end position="327"/>
    </location>
</feature>
<evidence type="ECO:0000256" key="2">
    <source>
        <dbReference type="ARBA" id="ARBA00022475"/>
    </source>
</evidence>
<evidence type="ECO:0000256" key="4">
    <source>
        <dbReference type="ARBA" id="ARBA00022723"/>
    </source>
</evidence>
<keyword evidence="13" id="KW-1185">Reference proteome</keyword>
<feature type="transmembrane region" description="Helical" evidence="9">
    <location>
        <begin position="481"/>
        <end position="500"/>
    </location>
</feature>
<keyword evidence="7" id="KW-0186">Copper</keyword>
<dbReference type="PANTHER" id="PTHR34820">
    <property type="entry name" value="INNER MEMBRANE PROTEIN YEBZ"/>
    <property type="match status" value="1"/>
</dbReference>
<keyword evidence="4" id="KW-0479">Metal-binding</keyword>
<evidence type="ECO:0000313" key="13">
    <source>
        <dbReference type="Proteomes" id="UP000653231"/>
    </source>
</evidence>
<evidence type="ECO:0000256" key="1">
    <source>
        <dbReference type="ARBA" id="ARBA00004651"/>
    </source>
</evidence>
<keyword evidence="6 9" id="KW-1133">Transmembrane helix</keyword>
<protein>
    <submittedName>
        <fullName evidence="12">Copper resistance protein CopC/CopD</fullName>
    </submittedName>
</protein>
<accession>A0ABR8L138</accession>
<evidence type="ECO:0000259" key="10">
    <source>
        <dbReference type="Pfam" id="PF04234"/>
    </source>
</evidence>
<feature type="transmembrane region" description="Helical" evidence="9">
    <location>
        <begin position="28"/>
        <end position="48"/>
    </location>
</feature>
<keyword evidence="2" id="KW-1003">Cell membrane</keyword>
<dbReference type="Proteomes" id="UP000653231">
    <property type="component" value="Unassembled WGS sequence"/>
</dbReference>
<feature type="transmembrane region" description="Helical" evidence="9">
    <location>
        <begin position="212"/>
        <end position="230"/>
    </location>
</feature>
<feature type="transmembrane region" description="Helical" evidence="9">
    <location>
        <begin position="180"/>
        <end position="200"/>
    </location>
</feature>
<sequence length="625" mass="64047">MRRRHVTRGTTAAVPAAVPCAMPPRARLVARLVAIVFLAAGGLVVGLFSETAPAYAHAYLQESSPVDGQVLASSPAEVRLRFDEAVSLGGRSIQLLDPTGKELAIGAGEYADGKTDTARASLPRDLAEGTYVVSWRVTSVDSHVVSGAFSFSVGHPSATAAPVEQDTDPVVPVVAAAGRAMAYLGVALALGGGMFVAALWPAGRDDRRGRRVVWSGFAVLAAGTAVVLLVQGPYADGRSLITVFDPGLLGATLSTRLGYALLARLVLVVVLGVVFLIAVGRPSPAAGPEPAGPISAGPEPAGAARRIVLPAVAAAGAVAMTLTWTLADHAQSGTQIWLAVPATSLHLLAMALWLGGLVALAVCVLAPAAKRGPALLSLEPALPRFSRLALLCFAVIAGTGLYLSWRQVGTWGALGGTDFGRLLLGKLAVVLGVLALASGARRFVQRRDRARRAAAAPAAPAAPRDPGAALRGLRRSVAGEVVLGLVVVSITAVLVGTAPARTSYAPPVDATVPFPAAATASGPYGGLRGGSIQVKIEPARPGGNTADIYLIGRDGTLVPVPEISGALESRDRAVPALPVTVTAAEPGHYVAGSMSIPYPGEWALRLDIRVSDFDETRVRVPFTAH</sequence>
<keyword evidence="3 9" id="KW-0812">Transmembrane</keyword>
<organism evidence="12 13">
    <name type="scientific">Microbispora bryophytorum subsp. camponoti</name>
    <dbReference type="NCBI Taxonomy" id="1677852"/>
    <lineage>
        <taxon>Bacteria</taxon>
        <taxon>Bacillati</taxon>
        <taxon>Actinomycetota</taxon>
        <taxon>Actinomycetes</taxon>
        <taxon>Streptosporangiales</taxon>
        <taxon>Streptosporangiaceae</taxon>
        <taxon>Microbispora</taxon>
    </lineage>
</organism>
<dbReference type="InterPro" id="IPR014755">
    <property type="entry name" value="Cu-Rt/internalin_Ig-like"/>
</dbReference>
<comment type="caution">
    <text evidence="12">The sequence shown here is derived from an EMBL/GenBank/DDBJ whole genome shotgun (WGS) entry which is preliminary data.</text>
</comment>
<dbReference type="Gene3D" id="2.60.40.1220">
    <property type="match status" value="1"/>
</dbReference>
<keyword evidence="8 9" id="KW-0472">Membrane</keyword>
<evidence type="ECO:0000256" key="9">
    <source>
        <dbReference type="SAM" id="Phobius"/>
    </source>
</evidence>
<evidence type="ECO:0000256" key="8">
    <source>
        <dbReference type="ARBA" id="ARBA00023136"/>
    </source>
</evidence>
<dbReference type="InterPro" id="IPR008457">
    <property type="entry name" value="Cu-R_CopD_dom"/>
</dbReference>
<feature type="domain" description="Copper resistance protein D" evidence="11">
    <location>
        <begin position="381"/>
        <end position="494"/>
    </location>
</feature>
<dbReference type="SUPFAM" id="SSF81296">
    <property type="entry name" value="E set domains"/>
    <property type="match status" value="1"/>
</dbReference>
<proteinExistence type="predicted"/>
<evidence type="ECO:0000259" key="11">
    <source>
        <dbReference type="Pfam" id="PF05425"/>
    </source>
</evidence>
<dbReference type="PANTHER" id="PTHR34820:SF4">
    <property type="entry name" value="INNER MEMBRANE PROTEIN YEBZ"/>
    <property type="match status" value="1"/>
</dbReference>
<dbReference type="InterPro" id="IPR032694">
    <property type="entry name" value="CopC/D"/>
</dbReference>
<name>A0ABR8L138_9ACTN</name>
<keyword evidence="5" id="KW-0732">Signal</keyword>
<reference evidence="12 13" key="1">
    <citation type="submission" date="2020-09" db="EMBL/GenBank/DDBJ databases">
        <title>Actinomycete isolated from the Camponotus japonicus Mayr.</title>
        <authorList>
            <person name="Gong X."/>
        </authorList>
    </citation>
    <scope>NUCLEOTIDE SEQUENCE [LARGE SCALE GENOMIC DNA]</scope>
    <source>
        <strain evidence="12 13">2C-HV3</strain>
    </source>
</reference>
<feature type="domain" description="CopC" evidence="10">
    <location>
        <begin position="57"/>
        <end position="153"/>
    </location>
</feature>
<dbReference type="InterPro" id="IPR007348">
    <property type="entry name" value="CopC_dom"/>
</dbReference>